<dbReference type="SUPFAM" id="SSF116734">
    <property type="entry name" value="DNA methylase specificity domain"/>
    <property type="match status" value="2"/>
</dbReference>
<keyword evidence="4" id="KW-0175">Coiled coil</keyword>
<dbReference type="InterPro" id="IPR044946">
    <property type="entry name" value="Restrct_endonuc_typeI_TRD_sf"/>
</dbReference>
<keyword evidence="7" id="KW-1185">Reference proteome</keyword>
<dbReference type="InterPro" id="IPR052021">
    <property type="entry name" value="Type-I_RS_S_subunit"/>
</dbReference>
<keyword evidence="2" id="KW-0680">Restriction system</keyword>
<dbReference type="Proteomes" id="UP001523234">
    <property type="component" value="Unassembled WGS sequence"/>
</dbReference>
<feature type="domain" description="Type I restriction modification DNA specificity" evidence="5">
    <location>
        <begin position="15"/>
        <end position="183"/>
    </location>
</feature>
<dbReference type="GO" id="GO:0004519">
    <property type="term" value="F:endonuclease activity"/>
    <property type="evidence" value="ECO:0007669"/>
    <property type="project" value="UniProtKB-KW"/>
</dbReference>
<reference evidence="6 7" key="1">
    <citation type="submission" date="2022-06" db="EMBL/GenBank/DDBJ databases">
        <title>Fructobacillus taiwanensis sp. nov., isolated from the honeybee.</title>
        <authorList>
            <person name="Chen Y.-S."/>
            <person name="Wang L.-T."/>
            <person name="Lee Y.-S."/>
            <person name="Chang Y.-C."/>
            <person name="Wu H.-C."/>
            <person name="Liao C.-Y."/>
            <person name="Chen W.-H."/>
            <person name="Deng J.-N."/>
            <person name="Wang Y.-H."/>
        </authorList>
    </citation>
    <scope>NUCLEOTIDE SEQUENCE [LARGE SCALE GENOMIC DNA]</scope>
    <source>
        <strain evidence="6 7">W13</strain>
    </source>
</reference>
<gene>
    <name evidence="6" type="ORF">NFX39_05385</name>
</gene>
<feature type="domain" description="Type I restriction modification DNA specificity" evidence="5">
    <location>
        <begin position="211"/>
        <end position="390"/>
    </location>
</feature>
<evidence type="ECO:0000256" key="4">
    <source>
        <dbReference type="SAM" id="Coils"/>
    </source>
</evidence>
<dbReference type="Gene3D" id="1.10.287.1120">
    <property type="entry name" value="Bipartite methylase S protein"/>
    <property type="match status" value="1"/>
</dbReference>
<dbReference type="PANTHER" id="PTHR30408:SF12">
    <property type="entry name" value="TYPE I RESTRICTION ENZYME MJAVIII SPECIFICITY SUBUNIT"/>
    <property type="match status" value="1"/>
</dbReference>
<dbReference type="Pfam" id="PF01420">
    <property type="entry name" value="Methylase_S"/>
    <property type="match status" value="2"/>
</dbReference>
<dbReference type="Gene3D" id="3.90.220.20">
    <property type="entry name" value="DNA methylase specificity domains"/>
    <property type="match status" value="2"/>
</dbReference>
<protein>
    <submittedName>
        <fullName evidence="6">Restriction endonuclease subunit S</fullName>
        <ecNumber evidence="6">3.1.21.-</ecNumber>
    </submittedName>
</protein>
<name>A0ABT0ZR89_9LACO</name>
<sequence length="401" mass="46645">MADKVPDIRFKGFSDGWEQRKLGDEVQFLNGRAYKQSELLDKGKYKVLRVGNFNTNERWYYSDLELDKNKYVESGDLMYLWATNFGPELWTGPKTIYHYHIWKLKLNSDHVDRDFLYTWLLKDKEAIKQSTNGTTMVHVTKGNMEQRDFVWTDINEQQCIGQLFMKTDKLITLHQRKLSQLEKFKSSLLQNLFPKNGATNPSVRFGEFTNDWEQRKLGDLTTHKNGVAIEKYFVEDGPYKVISIGSYGKNNEYVDQGLRTEKNDTTASRIAQHGDLTMVLNDKTTSGEIIGRVLRINADDEYVINQRTELLRVSDDFDSQFAYTILNGPFRNKVKRIVQGGTQIYVNYSAVASLSLSLPEKEEQQAIALMFERVQNLITLHQRKLDSLEKLKKLLLQKMFI</sequence>
<dbReference type="EC" id="3.1.21.-" evidence="6"/>
<dbReference type="PANTHER" id="PTHR30408">
    <property type="entry name" value="TYPE-1 RESTRICTION ENZYME ECOKI SPECIFICITY PROTEIN"/>
    <property type="match status" value="1"/>
</dbReference>
<comment type="similarity">
    <text evidence="1">Belongs to the type-I restriction system S methylase family.</text>
</comment>
<dbReference type="EMBL" id="JAMWYK010000006">
    <property type="protein sequence ID" value="MCO0832511.1"/>
    <property type="molecule type" value="Genomic_DNA"/>
</dbReference>
<dbReference type="CDD" id="cd17254">
    <property type="entry name" value="RMtype1_S_FclI-TRD1-CR1_like"/>
    <property type="match status" value="1"/>
</dbReference>
<comment type="caution">
    <text evidence="6">The sequence shown here is derived from an EMBL/GenBank/DDBJ whole genome shotgun (WGS) entry which is preliminary data.</text>
</comment>
<feature type="coiled-coil region" evidence="4">
    <location>
        <begin position="371"/>
        <end position="398"/>
    </location>
</feature>
<evidence type="ECO:0000259" key="5">
    <source>
        <dbReference type="Pfam" id="PF01420"/>
    </source>
</evidence>
<dbReference type="GO" id="GO:0016787">
    <property type="term" value="F:hydrolase activity"/>
    <property type="evidence" value="ECO:0007669"/>
    <property type="project" value="UniProtKB-KW"/>
</dbReference>
<evidence type="ECO:0000313" key="7">
    <source>
        <dbReference type="Proteomes" id="UP001523234"/>
    </source>
</evidence>
<keyword evidence="6" id="KW-0378">Hydrolase</keyword>
<evidence type="ECO:0000313" key="6">
    <source>
        <dbReference type="EMBL" id="MCO0832511.1"/>
    </source>
</evidence>
<accession>A0ABT0ZR89</accession>
<organism evidence="6 7">
    <name type="scientific">Fructobacillus apis</name>
    <dbReference type="NCBI Taxonomy" id="2935017"/>
    <lineage>
        <taxon>Bacteria</taxon>
        <taxon>Bacillati</taxon>
        <taxon>Bacillota</taxon>
        <taxon>Bacilli</taxon>
        <taxon>Lactobacillales</taxon>
        <taxon>Lactobacillaceae</taxon>
        <taxon>Fructobacillus</taxon>
    </lineage>
</organism>
<dbReference type="RefSeq" id="WP_252443750.1">
    <property type="nucleotide sequence ID" value="NZ_JAMWYK010000006.1"/>
</dbReference>
<dbReference type="InterPro" id="IPR000055">
    <property type="entry name" value="Restrct_endonuc_typeI_TRD"/>
</dbReference>
<keyword evidence="3" id="KW-0238">DNA-binding</keyword>
<evidence type="ECO:0000256" key="2">
    <source>
        <dbReference type="ARBA" id="ARBA00022747"/>
    </source>
</evidence>
<keyword evidence="6" id="KW-0255">Endonuclease</keyword>
<evidence type="ECO:0000256" key="1">
    <source>
        <dbReference type="ARBA" id="ARBA00010923"/>
    </source>
</evidence>
<proteinExistence type="inferred from homology"/>
<evidence type="ECO:0000256" key="3">
    <source>
        <dbReference type="ARBA" id="ARBA00023125"/>
    </source>
</evidence>
<keyword evidence="6" id="KW-0540">Nuclease</keyword>